<proteinExistence type="evidence at transcript level"/>
<dbReference type="EMBL" id="DQ237892">
    <property type="protein sequence ID" value="ABB16323.1"/>
    <property type="molecule type" value="mRNA"/>
</dbReference>
<protein>
    <submittedName>
        <fullName evidence="1">E-cadherin</fullName>
    </submittedName>
</protein>
<dbReference type="AlphaFoldDB" id="Q38G67"/>
<reference evidence="1" key="1">
    <citation type="journal article" date="2010" name="Endocrinology">
        <title>Expression of E-cadherin and N-cadherin in perinatal hamster ovary: possible involvement in primordial follicle formation and regulation by follicle-stimulating hormone.</title>
        <authorList>
            <person name="Wang C."/>
            <person name="Roy S.K."/>
        </authorList>
    </citation>
    <scope>NUCLEOTIDE SEQUENCE</scope>
</reference>
<sequence length="153" mass="17946">RFKVATDHDYFMIYREAYLMDDLCSLLSKRFQKHLKRYLCRVCICNEIQLSLAPLMVVSFMIHPWSAPLSELVNRSSFGKRLCGCNSVKVLEMRLDYVDDHDFNDKCLGGERWTGEVEHIQTRRQDTCRQTGEEMCPDRQETCTQPVDREAIA</sequence>
<feature type="non-terminal residue" evidence="1">
    <location>
        <position position="153"/>
    </location>
</feature>
<organism evidence="1">
    <name type="scientific">Mesocricetus auratus</name>
    <name type="common">Golden hamster</name>
    <dbReference type="NCBI Taxonomy" id="10036"/>
    <lineage>
        <taxon>Eukaryota</taxon>
        <taxon>Metazoa</taxon>
        <taxon>Chordata</taxon>
        <taxon>Craniata</taxon>
        <taxon>Vertebrata</taxon>
        <taxon>Euteleostomi</taxon>
        <taxon>Mammalia</taxon>
        <taxon>Eutheria</taxon>
        <taxon>Euarchontoglires</taxon>
        <taxon>Glires</taxon>
        <taxon>Rodentia</taxon>
        <taxon>Myomorpha</taxon>
        <taxon>Muroidea</taxon>
        <taxon>Cricetidae</taxon>
        <taxon>Cricetinae</taxon>
        <taxon>Mesocricetus</taxon>
    </lineage>
</organism>
<name>Q38G67_MESAU</name>
<evidence type="ECO:0000313" key="1">
    <source>
        <dbReference type="EMBL" id="ABB16323.1"/>
    </source>
</evidence>
<feature type="non-terminal residue" evidence="1">
    <location>
        <position position="1"/>
    </location>
</feature>
<accession>Q38G67</accession>